<evidence type="ECO:0000256" key="4">
    <source>
        <dbReference type="ARBA" id="ARBA00023235"/>
    </source>
</evidence>
<proteinExistence type="inferred from homology"/>
<evidence type="ECO:0000259" key="6">
    <source>
        <dbReference type="SMART" id="SM00922"/>
    </source>
</evidence>
<evidence type="ECO:0000256" key="1">
    <source>
        <dbReference type="ARBA" id="ARBA00008031"/>
    </source>
</evidence>
<comment type="caution">
    <text evidence="7">The sequence shown here is derived from an EMBL/GenBank/DDBJ whole genome shotgun (WGS) entry which is preliminary data.</text>
</comment>
<evidence type="ECO:0000256" key="5">
    <source>
        <dbReference type="RuleBase" id="RU366006"/>
    </source>
</evidence>
<name>A0ABV6BCU5_9GAMM</name>
<dbReference type="SUPFAM" id="SSF51604">
    <property type="entry name" value="Enolase C-terminal domain-like"/>
    <property type="match status" value="1"/>
</dbReference>
<feature type="domain" description="Mandelate racemase/muconate lactonizing enzyme C-terminal" evidence="6">
    <location>
        <begin position="141"/>
        <end position="239"/>
    </location>
</feature>
<evidence type="ECO:0000256" key="2">
    <source>
        <dbReference type="ARBA" id="ARBA00022723"/>
    </source>
</evidence>
<dbReference type="CDD" id="cd03319">
    <property type="entry name" value="L-Ala-DL-Glu_epimerase"/>
    <property type="match status" value="1"/>
</dbReference>
<dbReference type="Gene3D" id="3.20.20.120">
    <property type="entry name" value="Enolase-like C-terminal domain"/>
    <property type="match status" value="1"/>
</dbReference>
<dbReference type="PANTHER" id="PTHR48073">
    <property type="entry name" value="O-SUCCINYLBENZOATE SYNTHASE-RELATED"/>
    <property type="match status" value="1"/>
</dbReference>
<dbReference type="InterPro" id="IPR029065">
    <property type="entry name" value="Enolase_C-like"/>
</dbReference>
<protein>
    <recommendedName>
        <fullName evidence="5">Dipeptide epimerase</fullName>
        <ecNumber evidence="5">5.1.1.-</ecNumber>
    </recommendedName>
</protein>
<comment type="similarity">
    <text evidence="1 5">Belongs to the mandelate racemase/muconate lactonizing enzyme family.</text>
</comment>
<reference evidence="7 8" key="1">
    <citation type="submission" date="2024-09" db="EMBL/GenBank/DDBJ databases">
        <authorList>
            <person name="Sun Q."/>
            <person name="Mori K."/>
        </authorList>
    </citation>
    <scope>NUCLEOTIDE SEQUENCE [LARGE SCALE GENOMIC DNA]</scope>
    <source>
        <strain evidence="7 8">KCTC 23315</strain>
    </source>
</reference>
<comment type="cofactor">
    <cofactor evidence="5">
        <name>Mg(2+)</name>
        <dbReference type="ChEBI" id="CHEBI:18420"/>
    </cofactor>
    <text evidence="5">Binds 1 Mg(2+) ion per subunit.</text>
</comment>
<dbReference type="SFLD" id="SFLDF00009">
    <property type="entry name" value="o-succinylbenzoate_synthase"/>
    <property type="match status" value="1"/>
</dbReference>
<dbReference type="InterPro" id="IPR029017">
    <property type="entry name" value="Enolase-like_N"/>
</dbReference>
<dbReference type="SMART" id="SM00922">
    <property type="entry name" value="MR_MLE"/>
    <property type="match status" value="1"/>
</dbReference>
<dbReference type="PANTHER" id="PTHR48073:SF2">
    <property type="entry name" value="O-SUCCINYLBENZOATE SYNTHASE"/>
    <property type="match status" value="1"/>
</dbReference>
<dbReference type="InterPro" id="IPR036849">
    <property type="entry name" value="Enolase-like_C_sf"/>
</dbReference>
<dbReference type="SUPFAM" id="SSF54826">
    <property type="entry name" value="Enolase N-terminal domain-like"/>
    <property type="match status" value="1"/>
</dbReference>
<dbReference type="Pfam" id="PF13378">
    <property type="entry name" value="MR_MLE_C"/>
    <property type="match status" value="1"/>
</dbReference>
<keyword evidence="8" id="KW-1185">Reference proteome</keyword>
<dbReference type="InterPro" id="IPR013342">
    <property type="entry name" value="Mandelate_racemase_C"/>
</dbReference>
<dbReference type="InterPro" id="IPR034603">
    <property type="entry name" value="Dipeptide_epimerase"/>
</dbReference>
<organism evidence="7 8">
    <name type="scientific">Rheinheimera tilapiae</name>
    <dbReference type="NCBI Taxonomy" id="875043"/>
    <lineage>
        <taxon>Bacteria</taxon>
        <taxon>Pseudomonadati</taxon>
        <taxon>Pseudomonadota</taxon>
        <taxon>Gammaproteobacteria</taxon>
        <taxon>Chromatiales</taxon>
        <taxon>Chromatiaceae</taxon>
        <taxon>Rheinheimera</taxon>
    </lineage>
</organism>
<gene>
    <name evidence="7" type="ORF">ACFFJP_09960</name>
</gene>
<dbReference type="Gene3D" id="3.30.390.10">
    <property type="entry name" value="Enolase-like, N-terminal domain"/>
    <property type="match status" value="1"/>
</dbReference>
<evidence type="ECO:0000313" key="7">
    <source>
        <dbReference type="EMBL" id="MFC0048612.1"/>
    </source>
</evidence>
<keyword evidence="4 5" id="KW-0413">Isomerase</keyword>
<dbReference type="RefSeq" id="WP_377242958.1">
    <property type="nucleotide sequence ID" value="NZ_JBHLXP010000001.1"/>
</dbReference>
<dbReference type="EMBL" id="JBHLXP010000001">
    <property type="protein sequence ID" value="MFC0048612.1"/>
    <property type="molecule type" value="Genomic_DNA"/>
</dbReference>
<dbReference type="EC" id="5.1.1.-" evidence="5"/>
<accession>A0ABV6BCU5</accession>
<evidence type="ECO:0000256" key="3">
    <source>
        <dbReference type="ARBA" id="ARBA00022842"/>
    </source>
</evidence>
<keyword evidence="2 5" id="KW-0479">Metal-binding</keyword>
<dbReference type="Proteomes" id="UP001589813">
    <property type="component" value="Unassembled WGS sequence"/>
</dbReference>
<dbReference type="SFLD" id="SFLDG00180">
    <property type="entry name" value="muconate_cycloisomerase"/>
    <property type="match status" value="1"/>
</dbReference>
<evidence type="ECO:0000313" key="8">
    <source>
        <dbReference type="Proteomes" id="UP001589813"/>
    </source>
</evidence>
<keyword evidence="3 5" id="KW-0460">Magnesium</keyword>
<sequence>MRILNIDTYLLEVPLKTPFVTALRRVDSVQDLVVRIELENGLCGYGEAAPTLVISGDSLQSMQAVIHTVFKPMLVGQSIFNFQSLLHQLQRRVVGNSSAKAAIEIALYDVRAQLLAIPLFQLLGGDTTNLVTDITISMNPVDAMVSDANKAVADGYRHLKIKLGSEPELDVERVLAIHRAVPSYIKLRLDVNQAWTAKQSIRALRQIEAAGILPELVEQPVPAADLAGLKAVKEAVLTPVMADESAYSPADVVTLLAQDCCDIINIKLMKTGGISGALQILALADVAGKPCMLGSMLESSISVAAAAHLAAAFPQTIRYLDLDGPTLSRFDPVSGGTRFEGPTISLNSSAGLGIQAVKGLTHWPLAALPTQH</sequence>
<dbReference type="SFLD" id="SFLDS00001">
    <property type="entry name" value="Enolase"/>
    <property type="match status" value="1"/>
</dbReference>
<dbReference type="InterPro" id="IPR013341">
    <property type="entry name" value="Mandelate_racemase_N_dom"/>
</dbReference>
<dbReference type="Pfam" id="PF02746">
    <property type="entry name" value="MR_MLE_N"/>
    <property type="match status" value="1"/>
</dbReference>